<dbReference type="PANTHER" id="PTHR43394">
    <property type="entry name" value="ATP-DEPENDENT PERMEASE MDL1, MITOCHONDRIAL"/>
    <property type="match status" value="1"/>
</dbReference>
<name>A0ABW2FB70_9BACL</name>
<feature type="transmembrane region" description="Helical" evidence="7">
    <location>
        <begin position="20"/>
        <end position="41"/>
    </location>
</feature>
<evidence type="ECO:0000259" key="8">
    <source>
        <dbReference type="PROSITE" id="PS50893"/>
    </source>
</evidence>
<evidence type="ECO:0000256" key="4">
    <source>
        <dbReference type="ARBA" id="ARBA00022840"/>
    </source>
</evidence>
<keyword evidence="11" id="KW-1185">Reference proteome</keyword>
<comment type="caution">
    <text evidence="10">The sequence shown here is derived from an EMBL/GenBank/DDBJ whole genome shotgun (WGS) entry which is preliminary data.</text>
</comment>
<dbReference type="InterPro" id="IPR017871">
    <property type="entry name" value="ABC_transporter-like_CS"/>
</dbReference>
<sequence length="578" mass="64017">MKERLDKHDGWLLTGGRSSWRAIVLAVLLGTAAAGCAAALMFTSGELISRSSLRPENVLMVYVPIVLVRTFGLGRAALQYAERLAGHHAALTALSAMRIRLYHALESQAMDLRSRYRLGELLGLAADDIERLQQVYLRIVFPALSGALVYGTTAALLSRSGGATSWWLIAYGGLWLFIVPLVSARRARTAQQRVGMQRSLFYSDLSDAWSGLTDWVLSGRTQQAVAALRVRQTTSAEREKASRAAERGRQWLARSAAGGAVLLTIPWVVGRVEAGVMESVWIAACVLAVFPIMDSIVKVNDALARWPEYQDSFRRLAQTESARPYTATGDNPTVSAAFAGPVYIKLERLGYRYSLDAEPALKGIDLELPQGKKIAVLGRSGAGKSTLLQVLSGQREAGEGTMTINGSPMSALQKHQFSILNQQPHLFHTTIANNVRMGRKDATDEEIRDALRQVGLQPLVAALPKGIETPMDEAGSRFSGGELQRVALSRILLQASPIVLLDEPTTGLDRPAELALIRTLLETLRERTIVWFTHRLTMLEKMDEILFLERGEVRMRGTHRDLSKREERYRKWYELDRF</sequence>
<dbReference type="EMBL" id="JBHTAI010000010">
    <property type="protein sequence ID" value="MFC7150341.1"/>
    <property type="molecule type" value="Genomic_DNA"/>
</dbReference>
<evidence type="ECO:0000256" key="7">
    <source>
        <dbReference type="SAM" id="Phobius"/>
    </source>
</evidence>
<dbReference type="PROSITE" id="PS00211">
    <property type="entry name" value="ABC_TRANSPORTER_1"/>
    <property type="match status" value="1"/>
</dbReference>
<organism evidence="10 11">
    <name type="scientific">Cohnella cellulosilytica</name>
    <dbReference type="NCBI Taxonomy" id="986710"/>
    <lineage>
        <taxon>Bacteria</taxon>
        <taxon>Bacillati</taxon>
        <taxon>Bacillota</taxon>
        <taxon>Bacilli</taxon>
        <taxon>Bacillales</taxon>
        <taxon>Paenibacillaceae</taxon>
        <taxon>Cohnella</taxon>
    </lineage>
</organism>
<dbReference type="InterPro" id="IPR027417">
    <property type="entry name" value="P-loop_NTPase"/>
</dbReference>
<dbReference type="NCBIfam" id="TIGR02868">
    <property type="entry name" value="CydC"/>
    <property type="match status" value="1"/>
</dbReference>
<evidence type="ECO:0000256" key="5">
    <source>
        <dbReference type="ARBA" id="ARBA00022989"/>
    </source>
</evidence>
<dbReference type="Proteomes" id="UP001596378">
    <property type="component" value="Unassembled WGS sequence"/>
</dbReference>
<feature type="domain" description="ABC transmembrane type-1" evidence="9">
    <location>
        <begin position="24"/>
        <end position="308"/>
    </location>
</feature>
<evidence type="ECO:0000313" key="10">
    <source>
        <dbReference type="EMBL" id="MFC7150341.1"/>
    </source>
</evidence>
<dbReference type="InterPro" id="IPR011527">
    <property type="entry name" value="ABC1_TM_dom"/>
</dbReference>
<feature type="domain" description="ABC transporter" evidence="8">
    <location>
        <begin position="344"/>
        <end position="575"/>
    </location>
</feature>
<dbReference type="InterPro" id="IPR036640">
    <property type="entry name" value="ABC1_TM_sf"/>
</dbReference>
<dbReference type="InterPro" id="IPR003593">
    <property type="entry name" value="AAA+_ATPase"/>
</dbReference>
<dbReference type="SUPFAM" id="SSF52540">
    <property type="entry name" value="P-loop containing nucleoside triphosphate hydrolases"/>
    <property type="match status" value="1"/>
</dbReference>
<keyword evidence="5 7" id="KW-1133">Transmembrane helix</keyword>
<gene>
    <name evidence="10" type="primary">cydC</name>
    <name evidence="10" type="ORF">ACFQMJ_17570</name>
</gene>
<dbReference type="InterPro" id="IPR003439">
    <property type="entry name" value="ABC_transporter-like_ATP-bd"/>
</dbReference>
<feature type="transmembrane region" description="Helical" evidence="7">
    <location>
        <begin position="251"/>
        <end position="268"/>
    </location>
</feature>
<feature type="transmembrane region" description="Helical" evidence="7">
    <location>
        <begin position="61"/>
        <end position="78"/>
    </location>
</feature>
<protein>
    <submittedName>
        <fullName evidence="10">Thiol reductant ABC exporter subunit CydC</fullName>
    </submittedName>
</protein>
<proteinExistence type="predicted"/>
<comment type="subcellular location">
    <subcellularLocation>
        <location evidence="1">Cell membrane</location>
        <topology evidence="1">Multi-pass membrane protein</topology>
    </subcellularLocation>
</comment>
<accession>A0ABW2FB70</accession>
<dbReference type="SMART" id="SM00382">
    <property type="entry name" value="AAA"/>
    <property type="match status" value="1"/>
</dbReference>
<keyword evidence="4" id="KW-0067">ATP-binding</keyword>
<dbReference type="SUPFAM" id="SSF90123">
    <property type="entry name" value="ABC transporter transmembrane region"/>
    <property type="match status" value="1"/>
</dbReference>
<feature type="transmembrane region" description="Helical" evidence="7">
    <location>
        <begin position="135"/>
        <end position="158"/>
    </location>
</feature>
<dbReference type="InterPro" id="IPR039421">
    <property type="entry name" value="Type_1_exporter"/>
</dbReference>
<dbReference type="PROSITE" id="PS50893">
    <property type="entry name" value="ABC_TRANSPORTER_2"/>
    <property type="match status" value="1"/>
</dbReference>
<feature type="transmembrane region" description="Helical" evidence="7">
    <location>
        <begin position="164"/>
        <end position="183"/>
    </location>
</feature>
<evidence type="ECO:0000256" key="1">
    <source>
        <dbReference type="ARBA" id="ARBA00004651"/>
    </source>
</evidence>
<dbReference type="Gene3D" id="1.20.1560.10">
    <property type="entry name" value="ABC transporter type 1, transmembrane domain"/>
    <property type="match status" value="1"/>
</dbReference>
<dbReference type="InterPro" id="IPR014223">
    <property type="entry name" value="ABC_CydC/D"/>
</dbReference>
<dbReference type="Pfam" id="PF00005">
    <property type="entry name" value="ABC_tran"/>
    <property type="match status" value="1"/>
</dbReference>
<evidence type="ECO:0000313" key="11">
    <source>
        <dbReference type="Proteomes" id="UP001596378"/>
    </source>
</evidence>
<evidence type="ECO:0000256" key="6">
    <source>
        <dbReference type="ARBA" id="ARBA00023136"/>
    </source>
</evidence>
<keyword evidence="3" id="KW-0547">Nucleotide-binding</keyword>
<dbReference type="Gene3D" id="3.40.50.300">
    <property type="entry name" value="P-loop containing nucleotide triphosphate hydrolases"/>
    <property type="match status" value="1"/>
</dbReference>
<dbReference type="PANTHER" id="PTHR43394:SF1">
    <property type="entry name" value="ATP-BINDING CASSETTE SUB-FAMILY B MEMBER 10, MITOCHONDRIAL"/>
    <property type="match status" value="1"/>
</dbReference>
<evidence type="ECO:0000256" key="3">
    <source>
        <dbReference type="ARBA" id="ARBA00022741"/>
    </source>
</evidence>
<keyword evidence="6 7" id="KW-0472">Membrane</keyword>
<evidence type="ECO:0000256" key="2">
    <source>
        <dbReference type="ARBA" id="ARBA00022692"/>
    </source>
</evidence>
<evidence type="ECO:0000259" key="9">
    <source>
        <dbReference type="PROSITE" id="PS50929"/>
    </source>
</evidence>
<keyword evidence="2 7" id="KW-0812">Transmembrane</keyword>
<dbReference type="RefSeq" id="WP_378045743.1">
    <property type="nucleotide sequence ID" value="NZ_JBHMDN010000008.1"/>
</dbReference>
<reference evidence="11" key="1">
    <citation type="journal article" date="2019" name="Int. J. Syst. Evol. Microbiol.">
        <title>The Global Catalogue of Microorganisms (GCM) 10K type strain sequencing project: providing services to taxonomists for standard genome sequencing and annotation.</title>
        <authorList>
            <consortium name="The Broad Institute Genomics Platform"/>
            <consortium name="The Broad Institute Genome Sequencing Center for Infectious Disease"/>
            <person name="Wu L."/>
            <person name="Ma J."/>
        </authorList>
    </citation>
    <scope>NUCLEOTIDE SEQUENCE [LARGE SCALE GENOMIC DNA]</scope>
    <source>
        <strain evidence="11">KCTC 12907</strain>
    </source>
</reference>
<dbReference type="PROSITE" id="PS50929">
    <property type="entry name" value="ABC_TM1F"/>
    <property type="match status" value="1"/>
</dbReference>